<evidence type="ECO:0000313" key="15">
    <source>
        <dbReference type="EMBL" id="KAG2456435.1"/>
    </source>
</evidence>
<keyword evidence="7" id="KW-0862">Zinc</keyword>
<dbReference type="RefSeq" id="XP_039601333.1">
    <property type="nucleotide sequence ID" value="XM_039745399.1"/>
</dbReference>
<dbReference type="Proteomes" id="UP000886611">
    <property type="component" value="Unassembled WGS sequence"/>
</dbReference>
<evidence type="ECO:0000256" key="12">
    <source>
        <dbReference type="SAM" id="Coils"/>
    </source>
</evidence>
<evidence type="ECO:0000313" key="16">
    <source>
        <dbReference type="Proteomes" id="UP000886611"/>
    </source>
</evidence>
<dbReference type="PANTHER" id="PTHR21502">
    <property type="entry name" value="ZINC FINGER PROTEIN DZIP1"/>
    <property type="match status" value="1"/>
</dbReference>
<organism evidence="15 16">
    <name type="scientific">Polypterus senegalus</name>
    <name type="common">Senegal bichir</name>
    <dbReference type="NCBI Taxonomy" id="55291"/>
    <lineage>
        <taxon>Eukaryota</taxon>
        <taxon>Metazoa</taxon>
        <taxon>Chordata</taxon>
        <taxon>Craniata</taxon>
        <taxon>Vertebrata</taxon>
        <taxon>Euteleostomi</taxon>
        <taxon>Actinopterygii</taxon>
        <taxon>Polypteriformes</taxon>
        <taxon>Polypteridae</taxon>
        <taxon>Polypterus</taxon>
    </lineage>
</organism>
<evidence type="ECO:0000256" key="3">
    <source>
        <dbReference type="ARBA" id="ARBA00009131"/>
    </source>
</evidence>
<dbReference type="AlphaFoldDB" id="A0A8X7WV96"/>
<evidence type="ECO:0000256" key="9">
    <source>
        <dbReference type="ARBA" id="ARBA00023212"/>
    </source>
</evidence>
<feature type="compositionally biased region" description="Polar residues" evidence="13">
    <location>
        <begin position="554"/>
        <end position="563"/>
    </location>
</feature>
<feature type="region of interest" description="Disordered" evidence="13">
    <location>
        <begin position="405"/>
        <end position="445"/>
    </location>
</feature>
<feature type="coiled-coil region" evidence="12">
    <location>
        <begin position="191"/>
        <end position="254"/>
    </location>
</feature>
<dbReference type="PROSITE" id="PS50157">
    <property type="entry name" value="ZINC_FINGER_C2H2_2"/>
    <property type="match status" value="1"/>
</dbReference>
<evidence type="ECO:0000256" key="13">
    <source>
        <dbReference type="SAM" id="MobiDB-lite"/>
    </source>
</evidence>
<comment type="similarity">
    <text evidence="3">Belongs to the DZIP C2H2-type zinc-finger protein family.</text>
</comment>
<reference evidence="15 16" key="1">
    <citation type="journal article" date="2021" name="Cell">
        <title>Tracing the genetic footprints of vertebrate landing in non-teleost ray-finned fishes.</title>
        <authorList>
            <person name="Bi X."/>
            <person name="Wang K."/>
            <person name="Yang L."/>
            <person name="Pan H."/>
            <person name="Jiang H."/>
            <person name="Wei Q."/>
            <person name="Fang M."/>
            <person name="Yu H."/>
            <person name="Zhu C."/>
            <person name="Cai Y."/>
            <person name="He Y."/>
            <person name="Gan X."/>
            <person name="Zeng H."/>
            <person name="Yu D."/>
            <person name="Zhu Y."/>
            <person name="Jiang H."/>
            <person name="Qiu Q."/>
            <person name="Yang H."/>
            <person name="Zhang Y.E."/>
            <person name="Wang W."/>
            <person name="Zhu M."/>
            <person name="He S."/>
            <person name="Zhang G."/>
        </authorList>
    </citation>
    <scope>NUCLEOTIDE SEQUENCE [LARGE SCALE GENOMIC DNA]</scope>
    <source>
        <strain evidence="15">Bchr_013</strain>
    </source>
</reference>
<protein>
    <submittedName>
        <fullName evidence="15">DZIP1 protein</fullName>
    </submittedName>
</protein>
<name>A0A8X7WV96_POLSE</name>
<evidence type="ECO:0000259" key="14">
    <source>
        <dbReference type="PROSITE" id="PS50157"/>
    </source>
</evidence>
<keyword evidence="4" id="KW-0963">Cytoplasm</keyword>
<dbReference type="GO" id="GO:0005737">
    <property type="term" value="C:cytoplasm"/>
    <property type="evidence" value="ECO:0007669"/>
    <property type="project" value="TreeGrafter"/>
</dbReference>
<dbReference type="GO" id="GO:0008270">
    <property type="term" value="F:zinc ion binding"/>
    <property type="evidence" value="ECO:0007669"/>
    <property type="project" value="UniProtKB-KW"/>
</dbReference>
<accession>A0A8X7WV96</accession>
<dbReference type="PANTHER" id="PTHR21502:SF5">
    <property type="entry name" value="CILIUM ASSEMBLY PROTEIN DZIP1"/>
    <property type="match status" value="1"/>
</dbReference>
<feature type="compositionally biased region" description="Low complexity" evidence="13">
    <location>
        <begin position="565"/>
        <end position="577"/>
    </location>
</feature>
<evidence type="ECO:0000256" key="5">
    <source>
        <dbReference type="ARBA" id="ARBA00022723"/>
    </source>
</evidence>
<feature type="non-terminal residue" evidence="15">
    <location>
        <position position="1"/>
    </location>
</feature>
<dbReference type="InterPro" id="IPR051241">
    <property type="entry name" value="DZIP_RILPL"/>
</dbReference>
<keyword evidence="8 12" id="KW-0175">Coiled coil</keyword>
<evidence type="ECO:0000256" key="1">
    <source>
        <dbReference type="ARBA" id="ARBA00004114"/>
    </source>
</evidence>
<gene>
    <name evidence="15" type="primary">Dzip1</name>
    <name evidence="15" type="ORF">GTO96_0013649</name>
</gene>
<evidence type="ECO:0000256" key="10">
    <source>
        <dbReference type="ARBA" id="ARBA00023273"/>
    </source>
</evidence>
<evidence type="ECO:0000256" key="2">
    <source>
        <dbReference type="ARBA" id="ARBA00004120"/>
    </source>
</evidence>
<evidence type="ECO:0000256" key="7">
    <source>
        <dbReference type="ARBA" id="ARBA00022833"/>
    </source>
</evidence>
<dbReference type="PROSITE" id="PS00028">
    <property type="entry name" value="ZINC_FINGER_C2H2_1"/>
    <property type="match status" value="1"/>
</dbReference>
<keyword evidence="9" id="KW-0206">Cytoskeleton</keyword>
<feature type="non-terminal residue" evidence="15">
    <location>
        <position position="798"/>
    </location>
</feature>
<dbReference type="EMBL" id="JAATIS010008602">
    <property type="protein sequence ID" value="KAG2456435.1"/>
    <property type="molecule type" value="Genomic_DNA"/>
</dbReference>
<evidence type="ECO:0000256" key="6">
    <source>
        <dbReference type="ARBA" id="ARBA00022771"/>
    </source>
</evidence>
<dbReference type="GO" id="GO:0060271">
    <property type="term" value="P:cilium assembly"/>
    <property type="evidence" value="ECO:0007669"/>
    <property type="project" value="TreeGrafter"/>
</dbReference>
<dbReference type="Pfam" id="PF25977">
    <property type="entry name" value="DZIP1"/>
    <property type="match status" value="1"/>
</dbReference>
<sequence>MPEVPTTSMMMGAQLPAFKFRSRREGVDYRRINSIDVDRVASELDLNTLQDNIMCVTFCNMDGEKCAYCHNPVDSVLLKLFRLAQLMLEYLLHSQEYLTCSLQVEEGKVHALTCEKEQMMREMEKQAEEIKSLKEECRKRKKIISTQQTMIQAGVANYHKCQCCEKAFMNYSFLQSHIQRRHPEQYINAVEKQKTGQNNKFQEEINKLKEQLELTKSQLETEQQVYRTRLSQEYEHLKAKENEALDRFEKWKKEEKEKLDEEIKIMRETFTAECKALAIKNATLESQLSEVKKSYVSLKSSSSPVNEDVTKCKSNKEERQWKHKEWQDLKEMLKEQEAKWAVKMEKLYEEHNLEKHKLQNDLKKLWSLVAKDKDVYRTSVEELGEKLQQQNEIIIKQKQQIKQLSCKPPEKEKEVKPLTSAPQVPQVNPTVYTRQDSPNISDKRNSSNKLLIDTLRKNPSLTKEIHSVLEQTLEEKLELLGVKSGSRGISNEQLNKIMSKMKVYRQSKEKQMPSFHSIREHLGNQMNKRAVERNVSLNSFVPSLDSHEPISGRQRAQSLSLNERPQLVKQKVKQQTPQPAPRTTSIKNLRTSTPRTPPFSSEDESDEEYMHKVPIQAEAMHSKVHYPETSKASVNSFESDNDWTDVSEMEEIDPGLLSKNHIQNKGAGEAVSSVTVKELTDTIERQLASRTAVTKPVGGVDVVKVPEKKEAAKELKLSDVDDDDWDISSIEETKPPIPEKSQPVFSARKSTESNSSTSIWGTYTGKGGKEGLQEGDASSTLKSSLVTVTDWSDSSDAD</sequence>
<keyword evidence="6 11" id="KW-0863">Zinc-finger</keyword>
<keyword evidence="5" id="KW-0479">Metal-binding</keyword>
<comment type="caution">
    <text evidence="15">The sequence shown here is derived from an EMBL/GenBank/DDBJ whole genome shotgun (WGS) entry which is preliminary data.</text>
</comment>
<keyword evidence="10" id="KW-0966">Cell projection</keyword>
<dbReference type="InterPro" id="IPR032714">
    <property type="entry name" value="DZIP1_N"/>
</dbReference>
<dbReference type="GO" id="GO:0036064">
    <property type="term" value="C:ciliary basal body"/>
    <property type="evidence" value="ECO:0007669"/>
    <property type="project" value="TreeGrafter"/>
</dbReference>
<evidence type="ECO:0000256" key="4">
    <source>
        <dbReference type="ARBA" id="ARBA00022490"/>
    </source>
</evidence>
<proteinExistence type="inferred from homology"/>
<evidence type="ECO:0000256" key="11">
    <source>
        <dbReference type="PROSITE-ProRule" id="PRU00042"/>
    </source>
</evidence>
<feature type="compositionally biased region" description="Low complexity" evidence="13">
    <location>
        <begin position="778"/>
        <end position="789"/>
    </location>
</feature>
<feature type="region of interest" description="Disordered" evidence="13">
    <location>
        <begin position="541"/>
        <end position="607"/>
    </location>
</feature>
<dbReference type="InterPro" id="IPR013087">
    <property type="entry name" value="Znf_C2H2_type"/>
</dbReference>
<feature type="region of interest" description="Disordered" evidence="13">
    <location>
        <begin position="724"/>
        <end position="798"/>
    </location>
</feature>
<dbReference type="GO" id="GO:0005814">
    <property type="term" value="C:centriole"/>
    <property type="evidence" value="ECO:0007669"/>
    <property type="project" value="UniProtKB-SubCell"/>
</dbReference>
<comment type="subcellular location">
    <subcellularLocation>
        <location evidence="2">Cytoplasm</location>
        <location evidence="2">Cytoskeleton</location>
        <location evidence="2">Cilium basal body</location>
    </subcellularLocation>
    <subcellularLocation>
        <location evidence="1">Cytoplasm</location>
        <location evidence="1">Cytoskeleton</location>
        <location evidence="1">Microtubule organizing center</location>
        <location evidence="1">Centrosome</location>
        <location evidence="1">Centriole</location>
    </subcellularLocation>
</comment>
<dbReference type="GeneID" id="120523797"/>
<feature type="coiled-coil region" evidence="12">
    <location>
        <begin position="109"/>
        <end position="143"/>
    </location>
</feature>
<feature type="domain" description="C2H2-type" evidence="14">
    <location>
        <begin position="159"/>
        <end position="187"/>
    </location>
</feature>
<evidence type="ECO:0000256" key="8">
    <source>
        <dbReference type="ARBA" id="ARBA00023054"/>
    </source>
</evidence>
<keyword evidence="16" id="KW-1185">Reference proteome</keyword>
<feature type="compositionally biased region" description="Polar residues" evidence="13">
    <location>
        <begin position="420"/>
        <end position="440"/>
    </location>
</feature>
<dbReference type="InterPro" id="IPR058883">
    <property type="entry name" value="DZIP1_dom"/>
</dbReference>
<dbReference type="Pfam" id="PF13815">
    <property type="entry name" value="Dzip-like_N"/>
    <property type="match status" value="1"/>
</dbReference>
<feature type="compositionally biased region" description="Polar residues" evidence="13">
    <location>
        <begin position="752"/>
        <end position="761"/>
    </location>
</feature>
<feature type="compositionally biased region" description="Polar residues" evidence="13">
    <location>
        <begin position="581"/>
        <end position="594"/>
    </location>
</feature>